<evidence type="ECO:0008006" key="5">
    <source>
        <dbReference type="Google" id="ProtNLM"/>
    </source>
</evidence>
<feature type="compositionally biased region" description="Pro residues" evidence="1">
    <location>
        <begin position="82"/>
        <end position="93"/>
    </location>
</feature>
<feature type="signal peptide" evidence="2">
    <location>
        <begin position="1"/>
        <end position="19"/>
    </location>
</feature>
<organism evidence="3 4">
    <name type="scientific">Marasmiellus scandens</name>
    <dbReference type="NCBI Taxonomy" id="2682957"/>
    <lineage>
        <taxon>Eukaryota</taxon>
        <taxon>Fungi</taxon>
        <taxon>Dikarya</taxon>
        <taxon>Basidiomycota</taxon>
        <taxon>Agaricomycotina</taxon>
        <taxon>Agaricomycetes</taxon>
        <taxon>Agaricomycetidae</taxon>
        <taxon>Agaricales</taxon>
        <taxon>Marasmiineae</taxon>
        <taxon>Omphalotaceae</taxon>
        <taxon>Marasmiellus</taxon>
    </lineage>
</organism>
<protein>
    <recommendedName>
        <fullName evidence="5">Lectin</fullName>
    </recommendedName>
</protein>
<keyword evidence="2" id="KW-0732">Signal</keyword>
<name>A0ABR1JS90_9AGAR</name>
<gene>
    <name evidence="3" type="ORF">VKT23_004794</name>
</gene>
<evidence type="ECO:0000256" key="1">
    <source>
        <dbReference type="SAM" id="MobiDB-lite"/>
    </source>
</evidence>
<feature type="region of interest" description="Disordered" evidence="1">
    <location>
        <begin position="60"/>
        <end position="100"/>
    </location>
</feature>
<keyword evidence="4" id="KW-1185">Reference proteome</keyword>
<feature type="chain" id="PRO_5047521669" description="Lectin" evidence="2">
    <location>
        <begin position="20"/>
        <end position="287"/>
    </location>
</feature>
<proteinExistence type="predicted"/>
<evidence type="ECO:0000256" key="2">
    <source>
        <dbReference type="SAM" id="SignalP"/>
    </source>
</evidence>
<dbReference type="EMBL" id="JBANRG010000005">
    <property type="protein sequence ID" value="KAK7466070.1"/>
    <property type="molecule type" value="Genomic_DNA"/>
</dbReference>
<evidence type="ECO:0000313" key="4">
    <source>
        <dbReference type="Proteomes" id="UP001498398"/>
    </source>
</evidence>
<reference evidence="3 4" key="1">
    <citation type="submission" date="2024-01" db="EMBL/GenBank/DDBJ databases">
        <title>A draft genome for the cacao thread blight pathogen Marasmiellus scandens.</title>
        <authorList>
            <person name="Baruah I.K."/>
            <person name="Leung J."/>
            <person name="Bukari Y."/>
            <person name="Amoako-Attah I."/>
            <person name="Meinhardt L.W."/>
            <person name="Bailey B.A."/>
            <person name="Cohen S.P."/>
        </authorList>
    </citation>
    <scope>NUCLEOTIDE SEQUENCE [LARGE SCALE GENOMIC DNA]</scope>
    <source>
        <strain evidence="3 4">GH-19</strain>
    </source>
</reference>
<sequence length="287" mass="30899">MFLVSFLIVLAFTLPTALAAPTSTFTSHSPTFNPRDEDLLLSPRSRIAIPQSLTNAQRLKAGLPPKAPRRFRSKDDYDSPLPGSPYPPYPMPSSHPGSQTRGFIQVSESSTGNVIGFVGNSFVLDGEYGIILPSAPREERLLVNVNRGMGGAQGIRTSNSPDDKFPYLGSILGFGSPSGNLGPGSFSYTYIGGTNKRTAPGSQPQALSNSFTASTGINREVESSVFTLHPDDSVTIQWVNEDSWAHESPSYIGVIASNILFATGDKGEFSRVFGAVTWVDFKFIPMN</sequence>
<evidence type="ECO:0000313" key="3">
    <source>
        <dbReference type="EMBL" id="KAK7466070.1"/>
    </source>
</evidence>
<dbReference type="Proteomes" id="UP001498398">
    <property type="component" value="Unassembled WGS sequence"/>
</dbReference>
<accession>A0ABR1JS90</accession>
<comment type="caution">
    <text evidence="3">The sequence shown here is derived from an EMBL/GenBank/DDBJ whole genome shotgun (WGS) entry which is preliminary data.</text>
</comment>